<gene>
    <name evidence="1" type="ORF">UV20_C0021G0017</name>
</gene>
<protein>
    <submittedName>
        <fullName evidence="1">Uncharacterized protein</fullName>
    </submittedName>
</protein>
<dbReference type="EMBL" id="LCDO01000021">
    <property type="protein sequence ID" value="KKS55836.1"/>
    <property type="molecule type" value="Genomic_DNA"/>
</dbReference>
<reference evidence="1 2" key="1">
    <citation type="journal article" date="2015" name="Nature">
        <title>rRNA introns, odd ribosomes, and small enigmatic genomes across a large radiation of phyla.</title>
        <authorList>
            <person name="Brown C.T."/>
            <person name="Hug L.A."/>
            <person name="Thomas B.C."/>
            <person name="Sharon I."/>
            <person name="Castelle C.J."/>
            <person name="Singh A."/>
            <person name="Wilkins M.J."/>
            <person name="Williams K.H."/>
            <person name="Banfield J.F."/>
        </authorList>
    </citation>
    <scope>NUCLEOTIDE SEQUENCE [LARGE SCALE GENOMIC DNA]</scope>
</reference>
<sequence length="158" mass="17897">MKDIKEINKILQDHEKRIRVLEFHSALAKKEVTSGTTDNKESDALILAMVNKIGECNESEEIQSKVLDKADMEGKILLCFYISHKYFKNAWLTTGDIEKITSGLGTKITAGNVSNKITGGLRKYLESGSVRKKGQSTPYRFNRKGAKRFEEILNRNEN</sequence>
<evidence type="ECO:0000313" key="1">
    <source>
        <dbReference type="EMBL" id="KKS55836.1"/>
    </source>
</evidence>
<evidence type="ECO:0000313" key="2">
    <source>
        <dbReference type="Proteomes" id="UP000034837"/>
    </source>
</evidence>
<organism evidence="1 2">
    <name type="scientific">Candidatus Magasanikbacteria bacterium GW2011_GWA2_42_32</name>
    <dbReference type="NCBI Taxonomy" id="1619039"/>
    <lineage>
        <taxon>Bacteria</taxon>
        <taxon>Candidatus Magasanikiibacteriota</taxon>
    </lineage>
</organism>
<accession>A0A0G1CAW9</accession>
<proteinExistence type="predicted"/>
<comment type="caution">
    <text evidence="1">The sequence shown here is derived from an EMBL/GenBank/DDBJ whole genome shotgun (WGS) entry which is preliminary data.</text>
</comment>
<dbReference type="AlphaFoldDB" id="A0A0G1CAW9"/>
<name>A0A0G1CAW9_9BACT</name>
<dbReference type="Proteomes" id="UP000034837">
    <property type="component" value="Unassembled WGS sequence"/>
</dbReference>